<accession>A0A1V3NCV2</accession>
<feature type="domain" description="Major facilitator superfamily (MFS) profile" evidence="8">
    <location>
        <begin position="11"/>
        <end position="397"/>
    </location>
</feature>
<dbReference type="SUPFAM" id="SSF103473">
    <property type="entry name" value="MFS general substrate transporter"/>
    <property type="match status" value="1"/>
</dbReference>
<keyword evidence="10" id="KW-1185">Reference proteome</keyword>
<dbReference type="Pfam" id="PF07690">
    <property type="entry name" value="MFS_1"/>
    <property type="match status" value="1"/>
</dbReference>
<dbReference type="InterPro" id="IPR050171">
    <property type="entry name" value="MFS_Transporters"/>
</dbReference>
<dbReference type="OrthoDB" id="9764259at2"/>
<feature type="transmembrane region" description="Helical" evidence="7">
    <location>
        <begin position="21"/>
        <end position="42"/>
    </location>
</feature>
<feature type="transmembrane region" description="Helical" evidence="7">
    <location>
        <begin position="222"/>
        <end position="242"/>
    </location>
</feature>
<evidence type="ECO:0000256" key="5">
    <source>
        <dbReference type="ARBA" id="ARBA00022989"/>
    </source>
</evidence>
<keyword evidence="6 7" id="KW-0472">Membrane</keyword>
<feature type="transmembrane region" description="Helical" evidence="7">
    <location>
        <begin position="371"/>
        <end position="390"/>
    </location>
</feature>
<evidence type="ECO:0000256" key="1">
    <source>
        <dbReference type="ARBA" id="ARBA00004651"/>
    </source>
</evidence>
<keyword evidence="4 7" id="KW-0812">Transmembrane</keyword>
<keyword evidence="3" id="KW-1003">Cell membrane</keyword>
<dbReference type="InterPro" id="IPR005829">
    <property type="entry name" value="Sugar_transporter_CS"/>
</dbReference>
<dbReference type="PANTHER" id="PTHR23517:SF2">
    <property type="entry name" value="MULTIDRUG RESISTANCE PROTEIN MDTH"/>
    <property type="match status" value="1"/>
</dbReference>
<feature type="transmembrane region" description="Helical" evidence="7">
    <location>
        <begin position="281"/>
        <end position="299"/>
    </location>
</feature>
<feature type="transmembrane region" description="Helical" evidence="7">
    <location>
        <begin position="83"/>
        <end position="101"/>
    </location>
</feature>
<dbReference type="Proteomes" id="UP000189462">
    <property type="component" value="Unassembled WGS sequence"/>
</dbReference>
<comment type="caution">
    <text evidence="9">The sequence shown here is derived from an EMBL/GenBank/DDBJ whole genome shotgun (WGS) entry which is preliminary data.</text>
</comment>
<dbReference type="GO" id="GO:0022857">
    <property type="term" value="F:transmembrane transporter activity"/>
    <property type="evidence" value="ECO:0007669"/>
    <property type="project" value="InterPro"/>
</dbReference>
<dbReference type="PANTHER" id="PTHR23517">
    <property type="entry name" value="RESISTANCE PROTEIN MDTM, PUTATIVE-RELATED-RELATED"/>
    <property type="match status" value="1"/>
</dbReference>
<dbReference type="Gene3D" id="1.20.1250.20">
    <property type="entry name" value="MFS general substrate transporter like domains"/>
    <property type="match status" value="1"/>
</dbReference>
<dbReference type="InterPro" id="IPR036259">
    <property type="entry name" value="MFS_trans_sf"/>
</dbReference>
<dbReference type="InterPro" id="IPR020846">
    <property type="entry name" value="MFS_dom"/>
</dbReference>
<evidence type="ECO:0000256" key="3">
    <source>
        <dbReference type="ARBA" id="ARBA00022475"/>
    </source>
</evidence>
<evidence type="ECO:0000313" key="10">
    <source>
        <dbReference type="Proteomes" id="UP000189462"/>
    </source>
</evidence>
<organism evidence="9 10">
    <name type="scientific">Thioalkalivibrio denitrificans</name>
    <dbReference type="NCBI Taxonomy" id="108003"/>
    <lineage>
        <taxon>Bacteria</taxon>
        <taxon>Pseudomonadati</taxon>
        <taxon>Pseudomonadota</taxon>
        <taxon>Gammaproteobacteria</taxon>
        <taxon>Chromatiales</taxon>
        <taxon>Ectothiorhodospiraceae</taxon>
        <taxon>Thioalkalivibrio</taxon>
    </lineage>
</organism>
<feature type="transmembrane region" description="Helical" evidence="7">
    <location>
        <begin position="254"/>
        <end position="274"/>
    </location>
</feature>
<keyword evidence="5 7" id="KW-1133">Transmembrane helix</keyword>
<dbReference type="RefSeq" id="WP_077279679.1">
    <property type="nucleotide sequence ID" value="NZ_MVBK01000088.1"/>
</dbReference>
<dbReference type="CDD" id="cd17472">
    <property type="entry name" value="MFS_YajR_like"/>
    <property type="match status" value="1"/>
</dbReference>
<feature type="transmembrane region" description="Helical" evidence="7">
    <location>
        <begin position="344"/>
        <end position="365"/>
    </location>
</feature>
<protein>
    <submittedName>
        <fullName evidence="9">MFS transporter</fullName>
    </submittedName>
</protein>
<dbReference type="PROSITE" id="PS50850">
    <property type="entry name" value="MFS"/>
    <property type="match status" value="1"/>
</dbReference>
<evidence type="ECO:0000256" key="6">
    <source>
        <dbReference type="ARBA" id="ARBA00023136"/>
    </source>
</evidence>
<evidence type="ECO:0000256" key="4">
    <source>
        <dbReference type="ARBA" id="ARBA00022692"/>
    </source>
</evidence>
<evidence type="ECO:0000259" key="8">
    <source>
        <dbReference type="PROSITE" id="PS50850"/>
    </source>
</evidence>
<name>A0A1V3NCV2_9GAMM</name>
<proteinExistence type="predicted"/>
<feature type="transmembrane region" description="Helical" evidence="7">
    <location>
        <begin position="48"/>
        <end position="71"/>
    </location>
</feature>
<feature type="transmembrane region" description="Helical" evidence="7">
    <location>
        <begin position="107"/>
        <end position="127"/>
    </location>
</feature>
<feature type="transmembrane region" description="Helical" evidence="7">
    <location>
        <begin position="305"/>
        <end position="323"/>
    </location>
</feature>
<sequence length="458" mass="48143">MQSGFSDSLSAAEWRASGALAGVYGVRMLGLFMILPVFALYAEDLAHVTPFLVGLAIGIYGLTQALLQIPLGMISDRVGRKPVMVAGLLVFALGSVVAALSESIYGVIAGRALQGAGAIAAVVLALAADLTREEHRTKVMAIIGLTIGLSFSVALVAGPVLDRWVGVSGIFWLTALLAVLAIGITLLLVPTPVSTRVYRDTEAVPGTFGAVLRDPQLLRLDAGIFLLHMILTANFVVLPLVLRDGLGLDAALHWRIYLPVLLLGFFAMVPFIIYAERHRRMKPVFVGAVAVLGVAQLGLAANGGSLAWLVASLLVFFAAFNLLEASLPSLIAKMAPPDRKGTAMGVYSSTQFLGIFTGGALGGALYGQVGIPGVFLLGALGALIWLGLAASMRRPRYLSSYVLNVGPKGREEAESLAMQLTGVRGVAEAVVIGEEGMAYLKVERHALDEAALKRFSVA</sequence>
<reference evidence="9 10" key="1">
    <citation type="submission" date="2017-02" db="EMBL/GenBank/DDBJ databases">
        <title>Genomic diversity within the haloalkaliphilic genus Thioalkalivibrio.</title>
        <authorList>
            <person name="Ahn A.-C."/>
            <person name="Meier-Kolthoff J."/>
            <person name="Overmars L."/>
            <person name="Richter M."/>
            <person name="Woyke T."/>
            <person name="Sorokin D.Y."/>
            <person name="Muyzer G."/>
        </authorList>
    </citation>
    <scope>NUCLEOTIDE SEQUENCE [LARGE SCALE GENOMIC DNA]</scope>
    <source>
        <strain evidence="9 10">ALJD</strain>
    </source>
</reference>
<dbReference type="Gene3D" id="3.30.70.100">
    <property type="match status" value="1"/>
</dbReference>
<dbReference type="GO" id="GO:0005886">
    <property type="term" value="C:plasma membrane"/>
    <property type="evidence" value="ECO:0007669"/>
    <property type="project" value="UniProtKB-SubCell"/>
</dbReference>
<gene>
    <name evidence="9" type="ORF">B1C78_13450</name>
</gene>
<evidence type="ECO:0000256" key="2">
    <source>
        <dbReference type="ARBA" id="ARBA00022448"/>
    </source>
</evidence>
<keyword evidence="2" id="KW-0813">Transport</keyword>
<evidence type="ECO:0000256" key="7">
    <source>
        <dbReference type="SAM" id="Phobius"/>
    </source>
</evidence>
<dbReference type="AlphaFoldDB" id="A0A1V3NCV2"/>
<dbReference type="STRING" id="108003.B1C78_13450"/>
<dbReference type="EMBL" id="MVBK01000088">
    <property type="protein sequence ID" value="OOG22854.1"/>
    <property type="molecule type" value="Genomic_DNA"/>
</dbReference>
<feature type="transmembrane region" description="Helical" evidence="7">
    <location>
        <begin position="139"/>
        <end position="158"/>
    </location>
</feature>
<dbReference type="InterPro" id="IPR011701">
    <property type="entry name" value="MFS"/>
</dbReference>
<evidence type="ECO:0000313" key="9">
    <source>
        <dbReference type="EMBL" id="OOG22854.1"/>
    </source>
</evidence>
<comment type="subcellular location">
    <subcellularLocation>
        <location evidence="1">Cell membrane</location>
        <topology evidence="1">Multi-pass membrane protein</topology>
    </subcellularLocation>
</comment>
<dbReference type="PROSITE" id="PS00216">
    <property type="entry name" value="SUGAR_TRANSPORT_1"/>
    <property type="match status" value="1"/>
</dbReference>
<feature type="transmembrane region" description="Helical" evidence="7">
    <location>
        <begin position="170"/>
        <end position="189"/>
    </location>
</feature>